<dbReference type="RefSeq" id="XP_028477159.1">
    <property type="nucleotide sequence ID" value="XM_028622267.1"/>
</dbReference>
<feature type="transmembrane region" description="Helical" evidence="7">
    <location>
        <begin position="286"/>
        <end position="305"/>
    </location>
</feature>
<feature type="transmembrane region" description="Helical" evidence="7">
    <location>
        <begin position="87"/>
        <end position="107"/>
    </location>
</feature>
<evidence type="ECO:0000256" key="2">
    <source>
        <dbReference type="ARBA" id="ARBA00007965"/>
    </source>
</evidence>
<feature type="transmembrane region" description="Helical" evidence="7">
    <location>
        <begin position="231"/>
        <end position="247"/>
    </location>
</feature>
<protein>
    <recommendedName>
        <fullName evidence="10">Nucleoside transporter</fullName>
    </recommendedName>
</protein>
<evidence type="ECO:0000256" key="5">
    <source>
        <dbReference type="ARBA" id="ARBA00022989"/>
    </source>
</evidence>
<evidence type="ECO:0000256" key="3">
    <source>
        <dbReference type="ARBA" id="ARBA00022448"/>
    </source>
</evidence>
<dbReference type="GO" id="GO:0034257">
    <property type="term" value="F:nicotinamide riboside transmembrane transporter activity"/>
    <property type="evidence" value="ECO:0007669"/>
    <property type="project" value="TreeGrafter"/>
</dbReference>
<evidence type="ECO:0000256" key="4">
    <source>
        <dbReference type="ARBA" id="ARBA00022692"/>
    </source>
</evidence>
<reference evidence="8 9" key="1">
    <citation type="submission" date="2018-11" db="EMBL/GenBank/DDBJ databases">
        <title>Genome sequence of Apiotrichum porosum DSM 27194.</title>
        <authorList>
            <person name="Aliyu H."/>
            <person name="Gorte O."/>
            <person name="Ochsenreither K."/>
        </authorList>
    </citation>
    <scope>NUCLEOTIDE SEQUENCE [LARGE SCALE GENOMIC DNA]</scope>
    <source>
        <strain evidence="8 9">DSM 27194</strain>
    </source>
</reference>
<feature type="transmembrane region" description="Helical" evidence="7">
    <location>
        <begin position="52"/>
        <end position="75"/>
    </location>
</feature>
<feature type="transmembrane region" description="Helical" evidence="7">
    <location>
        <begin position="119"/>
        <end position="142"/>
    </location>
</feature>
<dbReference type="GeneID" id="39591414"/>
<keyword evidence="6 7" id="KW-0472">Membrane</keyword>
<keyword evidence="9" id="KW-1185">Reference proteome</keyword>
<evidence type="ECO:0000256" key="7">
    <source>
        <dbReference type="SAM" id="Phobius"/>
    </source>
</evidence>
<proteinExistence type="inferred from homology"/>
<evidence type="ECO:0008006" key="10">
    <source>
        <dbReference type="Google" id="ProtNLM"/>
    </source>
</evidence>
<dbReference type="InterPro" id="IPR002259">
    <property type="entry name" value="Eqnu_transpt"/>
</dbReference>
<comment type="similarity">
    <text evidence="2">Belongs to the SLC29A/ENT transporter (TC 2.A.57) family.</text>
</comment>
<evidence type="ECO:0000313" key="8">
    <source>
        <dbReference type="EMBL" id="RSH83207.1"/>
    </source>
</evidence>
<comment type="caution">
    <text evidence="8">The sequence shown here is derived from an EMBL/GenBank/DDBJ whole genome shotgun (WGS) entry which is preliminary data.</text>
</comment>
<name>A0A427XWN0_9TREE</name>
<evidence type="ECO:0000256" key="1">
    <source>
        <dbReference type="ARBA" id="ARBA00004141"/>
    </source>
</evidence>
<dbReference type="GO" id="GO:0015205">
    <property type="term" value="F:nucleobase transmembrane transporter activity"/>
    <property type="evidence" value="ECO:0007669"/>
    <property type="project" value="TreeGrafter"/>
</dbReference>
<feature type="transmembrane region" description="Helical" evidence="7">
    <location>
        <begin position="390"/>
        <end position="413"/>
    </location>
</feature>
<comment type="subcellular location">
    <subcellularLocation>
        <location evidence="1">Membrane</location>
        <topology evidence="1">Multi-pass membrane protein</topology>
    </subcellularLocation>
</comment>
<gene>
    <name evidence="8" type="ORF">EHS24_006871</name>
</gene>
<organism evidence="8 9">
    <name type="scientific">Apiotrichum porosum</name>
    <dbReference type="NCBI Taxonomy" id="105984"/>
    <lineage>
        <taxon>Eukaryota</taxon>
        <taxon>Fungi</taxon>
        <taxon>Dikarya</taxon>
        <taxon>Basidiomycota</taxon>
        <taxon>Agaricomycotina</taxon>
        <taxon>Tremellomycetes</taxon>
        <taxon>Trichosporonales</taxon>
        <taxon>Trichosporonaceae</taxon>
        <taxon>Apiotrichum</taxon>
    </lineage>
</organism>
<dbReference type="OrthoDB" id="10261753at2759"/>
<dbReference type="STRING" id="105984.A0A427XWN0"/>
<feature type="transmembrane region" description="Helical" evidence="7">
    <location>
        <begin position="154"/>
        <end position="181"/>
    </location>
</feature>
<dbReference type="EMBL" id="RSCE01000004">
    <property type="protein sequence ID" value="RSH83207.1"/>
    <property type="molecule type" value="Genomic_DNA"/>
</dbReference>
<keyword evidence="4 7" id="KW-0812">Transmembrane</keyword>
<dbReference type="Proteomes" id="UP000279236">
    <property type="component" value="Unassembled WGS sequence"/>
</dbReference>
<evidence type="ECO:0000256" key="6">
    <source>
        <dbReference type="ARBA" id="ARBA00023136"/>
    </source>
</evidence>
<feature type="transmembrane region" description="Helical" evidence="7">
    <location>
        <begin position="434"/>
        <end position="457"/>
    </location>
</feature>
<dbReference type="PIRSF" id="PIRSF016379">
    <property type="entry name" value="ENT"/>
    <property type="match status" value="1"/>
</dbReference>
<sequence>MLASFRSLLSGSTSRVEYANYAPIASEEGAPPQPAPRREADLRTREGRDVYICFWALGAGILLPWNALICTFPLLSSFFTGPLATNLPSYVGTVFCFANLFFLGLAQRTVGKSMPTARLRWSLLLLLATAIAMTFPLLPLVFPSLSDSGSSLLLPVLMGATLLLSLSSSYLQSAVFALAALWGSTEMLAVMSGQGGIAVVVSGVQLALAIVDAGRSSGGSAEKHSTLAAEGLWAMGAAGAVVCLAALKHLTEHPDYVAVLAPLVQREEISGKRHVSRRVFMKNIRLEAAVAFVFIVTLAIFPPITTTITSVRDPAPWLLQPAVFIGAHFLVFNIGDYVGRTWAPSIPGAMKLRVSTIMLLSLARVVFFPLFLACNTPTHAELHKALIGDWLYFIILLLFGLTNGAVSCIIMITASSPQLNPAISEDEKDIAGTLAAFSLVSGLALGSLASFAVNYFINGSIFG</sequence>
<dbReference type="GO" id="GO:0005886">
    <property type="term" value="C:plasma membrane"/>
    <property type="evidence" value="ECO:0007669"/>
    <property type="project" value="TreeGrafter"/>
</dbReference>
<keyword evidence="3" id="KW-0813">Transport</keyword>
<dbReference type="PANTHER" id="PTHR10332">
    <property type="entry name" value="EQUILIBRATIVE NUCLEOSIDE TRANSPORTER"/>
    <property type="match status" value="1"/>
</dbReference>
<feature type="transmembrane region" description="Helical" evidence="7">
    <location>
        <begin position="188"/>
        <end position="211"/>
    </location>
</feature>
<keyword evidence="5 7" id="KW-1133">Transmembrane helix</keyword>
<dbReference type="PRINTS" id="PR01130">
    <property type="entry name" value="DERENTRNSPRT"/>
</dbReference>
<accession>A0A427XWN0</accession>
<feature type="transmembrane region" description="Helical" evidence="7">
    <location>
        <begin position="317"/>
        <end position="335"/>
    </location>
</feature>
<feature type="transmembrane region" description="Helical" evidence="7">
    <location>
        <begin position="356"/>
        <end position="378"/>
    </location>
</feature>
<dbReference type="PANTHER" id="PTHR10332:SF88">
    <property type="entry name" value="EQUILIBRATIVE NUCLEOSIDE TRANSPORTER 1, ISOFORM A"/>
    <property type="match status" value="1"/>
</dbReference>
<evidence type="ECO:0000313" key="9">
    <source>
        <dbReference type="Proteomes" id="UP000279236"/>
    </source>
</evidence>
<dbReference type="Pfam" id="PF01733">
    <property type="entry name" value="Nucleoside_tran"/>
    <property type="match status" value="1"/>
</dbReference>
<dbReference type="GO" id="GO:0000329">
    <property type="term" value="C:fungal-type vacuole membrane"/>
    <property type="evidence" value="ECO:0007669"/>
    <property type="project" value="TreeGrafter"/>
</dbReference>
<dbReference type="AlphaFoldDB" id="A0A427XWN0"/>